<dbReference type="EMBL" id="PVLV01000236">
    <property type="protein sequence ID" value="PRH78140.1"/>
    <property type="molecule type" value="Genomic_DNA"/>
</dbReference>
<dbReference type="GO" id="GO:0045892">
    <property type="term" value="P:negative regulation of DNA-templated transcription"/>
    <property type="evidence" value="ECO:0007669"/>
    <property type="project" value="TreeGrafter"/>
</dbReference>
<dbReference type="SMART" id="SM00345">
    <property type="entry name" value="HTH_GNTR"/>
    <property type="match status" value="1"/>
</dbReference>
<dbReference type="InterPro" id="IPR036388">
    <property type="entry name" value="WH-like_DNA-bd_sf"/>
</dbReference>
<organism evidence="5 6">
    <name type="scientific">Streptomyces solincola</name>
    <dbReference type="NCBI Taxonomy" id="2100817"/>
    <lineage>
        <taxon>Bacteria</taxon>
        <taxon>Bacillati</taxon>
        <taxon>Actinomycetota</taxon>
        <taxon>Actinomycetes</taxon>
        <taxon>Kitasatosporales</taxon>
        <taxon>Streptomycetaceae</taxon>
        <taxon>Streptomyces</taxon>
    </lineage>
</organism>
<name>A0A2S9PUN4_9ACTN</name>
<dbReference type="InterPro" id="IPR036390">
    <property type="entry name" value="WH_DNA-bd_sf"/>
</dbReference>
<evidence type="ECO:0000313" key="6">
    <source>
        <dbReference type="Proteomes" id="UP000239322"/>
    </source>
</evidence>
<dbReference type="PANTHER" id="PTHR44846:SF17">
    <property type="entry name" value="GNTR-FAMILY TRANSCRIPTIONAL REGULATOR"/>
    <property type="match status" value="1"/>
</dbReference>
<proteinExistence type="predicted"/>
<dbReference type="AlphaFoldDB" id="A0A2S9PUN4"/>
<dbReference type="Proteomes" id="UP000239322">
    <property type="component" value="Unassembled WGS sequence"/>
</dbReference>
<protein>
    <submittedName>
        <fullName evidence="5">GntR family transcriptional regulator</fullName>
    </submittedName>
</protein>
<dbReference type="SUPFAM" id="SSF46785">
    <property type="entry name" value="Winged helix' DNA-binding domain"/>
    <property type="match status" value="1"/>
</dbReference>
<comment type="caution">
    <text evidence="5">The sequence shown here is derived from an EMBL/GenBank/DDBJ whole genome shotgun (WGS) entry which is preliminary data.</text>
</comment>
<dbReference type="OrthoDB" id="7363114at2"/>
<feature type="domain" description="HTH gntR-type" evidence="4">
    <location>
        <begin position="10"/>
        <end position="77"/>
    </location>
</feature>
<sequence>MAESPASMPLPLYLRVAAALRDDLTHRRIAPGTRLPSERSLVERFRVNRQTVRSALHLLREEGLVVTEKRGTFAAPAAARGAAGKVLAPAADFPCGPATAYPEASTGVCWEPAPVEPARRLGLVAGEHSLVHRYRVTGARGAVLQEAVTRFSRHALVEVPELARLRRPADRSADPDLRPLYRWMHRAGLRLTRRESVGVAGGPAAAGRTPAYLSVHREVRDQHGHLLELTDLRFAPEHAGLTYEFTG</sequence>
<dbReference type="GO" id="GO:0003677">
    <property type="term" value="F:DNA binding"/>
    <property type="evidence" value="ECO:0007669"/>
    <property type="project" value="UniProtKB-KW"/>
</dbReference>
<keyword evidence="6" id="KW-1185">Reference proteome</keyword>
<dbReference type="InterPro" id="IPR050679">
    <property type="entry name" value="Bact_HTH_transcr_reg"/>
</dbReference>
<dbReference type="GO" id="GO:0003700">
    <property type="term" value="F:DNA-binding transcription factor activity"/>
    <property type="evidence" value="ECO:0007669"/>
    <property type="project" value="InterPro"/>
</dbReference>
<dbReference type="PROSITE" id="PS50949">
    <property type="entry name" value="HTH_GNTR"/>
    <property type="match status" value="1"/>
</dbReference>
<dbReference type="CDD" id="cd07377">
    <property type="entry name" value="WHTH_GntR"/>
    <property type="match status" value="1"/>
</dbReference>
<evidence type="ECO:0000313" key="5">
    <source>
        <dbReference type="EMBL" id="PRH78140.1"/>
    </source>
</evidence>
<dbReference type="PRINTS" id="PR00035">
    <property type="entry name" value="HTHGNTR"/>
</dbReference>
<dbReference type="Pfam" id="PF00392">
    <property type="entry name" value="GntR"/>
    <property type="match status" value="1"/>
</dbReference>
<evidence type="ECO:0000256" key="2">
    <source>
        <dbReference type="ARBA" id="ARBA00023125"/>
    </source>
</evidence>
<dbReference type="RefSeq" id="WP_105869673.1">
    <property type="nucleotide sequence ID" value="NZ_PVLV01000236.1"/>
</dbReference>
<evidence type="ECO:0000256" key="3">
    <source>
        <dbReference type="ARBA" id="ARBA00023163"/>
    </source>
</evidence>
<keyword evidence="2" id="KW-0238">DNA-binding</keyword>
<evidence type="ECO:0000256" key="1">
    <source>
        <dbReference type="ARBA" id="ARBA00023015"/>
    </source>
</evidence>
<keyword evidence="3" id="KW-0804">Transcription</keyword>
<dbReference type="PANTHER" id="PTHR44846">
    <property type="entry name" value="MANNOSYL-D-GLYCERATE TRANSPORT/METABOLISM SYSTEM REPRESSOR MNGR-RELATED"/>
    <property type="match status" value="1"/>
</dbReference>
<dbReference type="Gene3D" id="1.10.10.10">
    <property type="entry name" value="Winged helix-like DNA-binding domain superfamily/Winged helix DNA-binding domain"/>
    <property type="match status" value="1"/>
</dbReference>
<evidence type="ECO:0000259" key="4">
    <source>
        <dbReference type="PROSITE" id="PS50949"/>
    </source>
</evidence>
<gene>
    <name evidence="5" type="ORF">C6N75_16500</name>
</gene>
<dbReference type="InterPro" id="IPR000524">
    <property type="entry name" value="Tscrpt_reg_HTH_GntR"/>
</dbReference>
<accession>A0A2S9PUN4</accession>
<keyword evidence="1" id="KW-0805">Transcription regulation</keyword>
<reference evidence="5 6" key="1">
    <citation type="submission" date="2018-03" db="EMBL/GenBank/DDBJ databases">
        <title>Novel Streptomyces sp. from soil.</title>
        <authorList>
            <person name="Tan G.Y.A."/>
            <person name="Lee Z.Y."/>
        </authorList>
    </citation>
    <scope>NUCLEOTIDE SEQUENCE [LARGE SCALE GENOMIC DNA]</scope>
    <source>
        <strain evidence="5 6">ST5x</strain>
    </source>
</reference>